<name>A0A8J5T8N5_ZIZPA</name>
<reference evidence="1" key="1">
    <citation type="journal article" date="2021" name="bioRxiv">
        <title>Whole Genome Assembly and Annotation of Northern Wild Rice, Zizania palustris L., Supports a Whole Genome Duplication in the Zizania Genus.</title>
        <authorList>
            <person name="Haas M."/>
            <person name="Kono T."/>
            <person name="Macchietto M."/>
            <person name="Millas R."/>
            <person name="McGilp L."/>
            <person name="Shao M."/>
            <person name="Duquette J."/>
            <person name="Hirsch C.N."/>
            <person name="Kimball J."/>
        </authorList>
    </citation>
    <scope>NUCLEOTIDE SEQUENCE</scope>
    <source>
        <tissue evidence="1">Fresh leaf tissue</tissue>
    </source>
</reference>
<evidence type="ECO:0000313" key="2">
    <source>
        <dbReference type="Proteomes" id="UP000729402"/>
    </source>
</evidence>
<evidence type="ECO:0000313" key="1">
    <source>
        <dbReference type="EMBL" id="KAG8083007.1"/>
    </source>
</evidence>
<keyword evidence="2" id="KW-1185">Reference proteome</keyword>
<dbReference type="EMBL" id="JAAALK010000086">
    <property type="protein sequence ID" value="KAG8083007.1"/>
    <property type="molecule type" value="Genomic_DNA"/>
</dbReference>
<reference evidence="1" key="2">
    <citation type="submission" date="2021-02" db="EMBL/GenBank/DDBJ databases">
        <authorList>
            <person name="Kimball J.A."/>
            <person name="Haas M.W."/>
            <person name="Macchietto M."/>
            <person name="Kono T."/>
            <person name="Duquette J."/>
            <person name="Shao M."/>
        </authorList>
    </citation>
    <scope>NUCLEOTIDE SEQUENCE</scope>
    <source>
        <tissue evidence="1">Fresh leaf tissue</tissue>
    </source>
</reference>
<protein>
    <submittedName>
        <fullName evidence="1">Uncharacterized protein</fullName>
    </submittedName>
</protein>
<accession>A0A8J5T8N5</accession>
<sequence length="72" mass="7900">MLMGEAVAFVAAVEKFAGDDDGVCREMEGSCLRRMGPTHSHNLKIRFTNARQQECNIWVICSNTAFACNGCS</sequence>
<proteinExistence type="predicted"/>
<organism evidence="1 2">
    <name type="scientific">Zizania palustris</name>
    <name type="common">Northern wild rice</name>
    <dbReference type="NCBI Taxonomy" id="103762"/>
    <lineage>
        <taxon>Eukaryota</taxon>
        <taxon>Viridiplantae</taxon>
        <taxon>Streptophyta</taxon>
        <taxon>Embryophyta</taxon>
        <taxon>Tracheophyta</taxon>
        <taxon>Spermatophyta</taxon>
        <taxon>Magnoliopsida</taxon>
        <taxon>Liliopsida</taxon>
        <taxon>Poales</taxon>
        <taxon>Poaceae</taxon>
        <taxon>BOP clade</taxon>
        <taxon>Oryzoideae</taxon>
        <taxon>Oryzeae</taxon>
        <taxon>Zizaniinae</taxon>
        <taxon>Zizania</taxon>
    </lineage>
</organism>
<gene>
    <name evidence="1" type="ORF">GUJ93_ZPchr0014g46854</name>
</gene>
<dbReference type="Proteomes" id="UP000729402">
    <property type="component" value="Unassembled WGS sequence"/>
</dbReference>
<dbReference type="AlphaFoldDB" id="A0A8J5T8N5"/>
<comment type="caution">
    <text evidence="1">The sequence shown here is derived from an EMBL/GenBank/DDBJ whole genome shotgun (WGS) entry which is preliminary data.</text>
</comment>